<keyword evidence="1" id="KW-1133">Transmembrane helix</keyword>
<gene>
    <name evidence="2" type="ORF">SAMN04515671_2264</name>
</gene>
<dbReference type="OrthoDB" id="3828498at2"/>
<evidence type="ECO:0000256" key="1">
    <source>
        <dbReference type="SAM" id="Phobius"/>
    </source>
</evidence>
<protein>
    <submittedName>
        <fullName evidence="2">Putative Holin-X, holin superfamily III</fullName>
    </submittedName>
</protein>
<reference evidence="2 3" key="1">
    <citation type="submission" date="2016-10" db="EMBL/GenBank/DDBJ databases">
        <authorList>
            <person name="de Groot N.N."/>
        </authorList>
    </citation>
    <scope>NUCLEOTIDE SEQUENCE [LARGE SCALE GENOMIC DNA]</scope>
    <source>
        <strain evidence="3">P4-7,KCTC 19426,CECT 7604</strain>
    </source>
</reference>
<dbReference type="STRING" id="1090615.SAMN04515671_2264"/>
<feature type="transmembrane region" description="Helical" evidence="1">
    <location>
        <begin position="67"/>
        <end position="91"/>
    </location>
</feature>
<keyword evidence="1" id="KW-0472">Membrane</keyword>
<dbReference type="Proteomes" id="UP000198741">
    <property type="component" value="Chromosome I"/>
</dbReference>
<dbReference type="Pfam" id="PF07332">
    <property type="entry name" value="Phage_holin_3_6"/>
    <property type="match status" value="1"/>
</dbReference>
<keyword evidence="3" id="KW-1185">Reference proteome</keyword>
<dbReference type="AlphaFoldDB" id="A0A1H0N9L5"/>
<evidence type="ECO:0000313" key="3">
    <source>
        <dbReference type="Proteomes" id="UP000198741"/>
    </source>
</evidence>
<accession>A0A1H0N9L5</accession>
<feature type="transmembrane region" description="Helical" evidence="1">
    <location>
        <begin position="103"/>
        <end position="125"/>
    </location>
</feature>
<evidence type="ECO:0000313" key="2">
    <source>
        <dbReference type="EMBL" id="SDO89216.1"/>
    </source>
</evidence>
<keyword evidence="1" id="KW-0812">Transmembrane</keyword>
<proteinExistence type="predicted"/>
<dbReference type="EMBL" id="LT629710">
    <property type="protein sequence ID" value="SDO89216.1"/>
    <property type="molecule type" value="Genomic_DNA"/>
</dbReference>
<dbReference type="InterPro" id="IPR009937">
    <property type="entry name" value="Phage_holin_3_6"/>
</dbReference>
<name>A0A1H0N9L5_9ACTN</name>
<organism evidence="2 3">
    <name type="scientific">Nakamurella panacisegetis</name>
    <dbReference type="NCBI Taxonomy" id="1090615"/>
    <lineage>
        <taxon>Bacteria</taxon>
        <taxon>Bacillati</taxon>
        <taxon>Actinomycetota</taxon>
        <taxon>Actinomycetes</taxon>
        <taxon>Nakamurellales</taxon>
        <taxon>Nakamurellaceae</taxon>
        <taxon>Nakamurella</taxon>
    </lineage>
</organism>
<dbReference type="RefSeq" id="WP_090481947.1">
    <property type="nucleotide sequence ID" value="NZ_LT629710.1"/>
</dbReference>
<sequence>MSGTPQPPVNYGGNTGRPAIGLVAEPDVDTSASIGALVKDATVQMSTLVRAEIELAKLEVAASVKTALTGAVFFIVAGVIGLFSLFFFWFMIGEILDIWLPRWAAFTIVFGAMLAMVGLLAFLGIKKVKKVKKPERTISTLSETASTLKSAAKHSEPPAAR</sequence>